<feature type="domain" description="ABC transporter" evidence="4">
    <location>
        <begin position="274"/>
        <end position="521"/>
    </location>
</feature>
<dbReference type="InterPro" id="IPR017871">
    <property type="entry name" value="ABC_transporter-like_CS"/>
</dbReference>
<dbReference type="InterPro" id="IPR003593">
    <property type="entry name" value="AAA+_ATPase"/>
</dbReference>
<dbReference type="CDD" id="cd03215">
    <property type="entry name" value="ABC_Carb_Monos_II"/>
    <property type="match status" value="1"/>
</dbReference>
<dbReference type="AlphaFoldDB" id="A0A839AD52"/>
<dbReference type="GO" id="GO:0016887">
    <property type="term" value="F:ATP hydrolysis activity"/>
    <property type="evidence" value="ECO:0007669"/>
    <property type="project" value="InterPro"/>
</dbReference>
<comment type="caution">
    <text evidence="5">The sequence shown here is derived from an EMBL/GenBank/DDBJ whole genome shotgun (WGS) entry which is preliminary data.</text>
</comment>
<evidence type="ECO:0000256" key="1">
    <source>
        <dbReference type="ARBA" id="ARBA00005417"/>
    </source>
</evidence>
<dbReference type="GO" id="GO:0005524">
    <property type="term" value="F:ATP binding"/>
    <property type="evidence" value="ECO:0007669"/>
    <property type="project" value="UniProtKB-KW"/>
</dbReference>
<evidence type="ECO:0000259" key="4">
    <source>
        <dbReference type="PROSITE" id="PS50893"/>
    </source>
</evidence>
<dbReference type="PANTHER" id="PTHR43790">
    <property type="entry name" value="CARBOHYDRATE TRANSPORT ATP-BINDING PROTEIN MG119-RELATED"/>
    <property type="match status" value="1"/>
</dbReference>
<dbReference type="SUPFAM" id="SSF52540">
    <property type="entry name" value="P-loop containing nucleoside triphosphate hydrolases"/>
    <property type="match status" value="2"/>
</dbReference>
<accession>A0A839AD52</accession>
<dbReference type="InterPro" id="IPR003439">
    <property type="entry name" value="ABC_transporter-like_ATP-bd"/>
</dbReference>
<dbReference type="PROSITE" id="PS50893">
    <property type="entry name" value="ABC_TRANSPORTER_2"/>
    <property type="match status" value="2"/>
</dbReference>
<sequence>MGRDTESSKSGETAAGRLRTGDLLLQAHGITKRFGDILANDKVSIDLRAGEIHALLGENGAGKSTLVKILYGALEPNGGTLSWNGQQVAISSPAEARKLGIGMVFQHFSLFEALTVTENIALALPGRLSLRDLADKIRRVSADYGLPLDPGAIVADLPVGIRQRIEIVRCLLQEPKLIIMDEPTSVLTPQESDQLFETLKRLTDEGCAILYISHRLEEVQRICHHATIMRHGKVVMECDPALETPASLARMMVGADIKDITREASSATEGEDRLAIVDLSAPADGPFSVPLKSIHLQVKAGEVVAIAGIAGNGQGELFDVISGERLSDRADAVLIDGAPVGRKGINARRRAGAAYVPEERLGHGAVPGLKLSENIILTRHATRDGLVLSGFLDRGKAEELEKKLKADFDVRMSHDNPEARSLSGGNLQKFVVGRELDRNPGVLVINQPTWGVDAGAAASIRQQLIDLARAGSAVLVISQDLDEIFEIADRIAVISRGELSAAEAAEKMTRERIGLLMGGHAGEAGKAAEGRATHAA</sequence>
<dbReference type="InterPro" id="IPR050107">
    <property type="entry name" value="ABC_carbohydrate_import_ATPase"/>
</dbReference>
<evidence type="ECO:0000313" key="6">
    <source>
        <dbReference type="Proteomes" id="UP000541109"/>
    </source>
</evidence>
<evidence type="ECO:0000256" key="3">
    <source>
        <dbReference type="ARBA" id="ARBA00022840"/>
    </source>
</evidence>
<dbReference type="Proteomes" id="UP000541109">
    <property type="component" value="Unassembled WGS sequence"/>
</dbReference>
<comment type="similarity">
    <text evidence="1">Belongs to the ABC transporter superfamily.</text>
</comment>
<keyword evidence="2" id="KW-0547">Nucleotide-binding</keyword>
<name>A0A839AD52_9HYPH</name>
<dbReference type="RefSeq" id="WP_182163467.1">
    <property type="nucleotide sequence ID" value="NZ_JACFXV010000043.1"/>
</dbReference>
<dbReference type="PANTHER" id="PTHR43790:SF4">
    <property type="entry name" value="GUANOSINE IMPORT ATP-BINDING PROTEIN NUPO"/>
    <property type="match status" value="1"/>
</dbReference>
<dbReference type="EMBL" id="JACFXV010000043">
    <property type="protein sequence ID" value="MBA5776777.1"/>
    <property type="molecule type" value="Genomic_DNA"/>
</dbReference>
<keyword evidence="6" id="KW-1185">Reference proteome</keyword>
<evidence type="ECO:0000256" key="2">
    <source>
        <dbReference type="ARBA" id="ARBA00022741"/>
    </source>
</evidence>
<dbReference type="PROSITE" id="PS00211">
    <property type="entry name" value="ABC_TRANSPORTER_1"/>
    <property type="match status" value="1"/>
</dbReference>
<dbReference type="InterPro" id="IPR027417">
    <property type="entry name" value="P-loop_NTPase"/>
</dbReference>
<evidence type="ECO:0000313" key="5">
    <source>
        <dbReference type="EMBL" id="MBA5776777.1"/>
    </source>
</evidence>
<keyword evidence="3 5" id="KW-0067">ATP-binding</keyword>
<gene>
    <name evidence="5" type="ORF">H2509_06505</name>
</gene>
<reference evidence="5 6" key="1">
    <citation type="submission" date="2020-07" db="EMBL/GenBank/DDBJ databases">
        <title>Stappia sp., F7233, whole genome shotgun sequencing project.</title>
        <authorList>
            <person name="Jiang S."/>
            <person name="Liu Z.W."/>
            <person name="Du Z.J."/>
        </authorList>
    </citation>
    <scope>NUCLEOTIDE SEQUENCE [LARGE SCALE GENOMIC DNA]</scope>
    <source>
        <strain evidence="5 6">F7233</strain>
    </source>
</reference>
<organism evidence="5 6">
    <name type="scientific">Stappia albiluteola</name>
    <dbReference type="NCBI Taxonomy" id="2758565"/>
    <lineage>
        <taxon>Bacteria</taxon>
        <taxon>Pseudomonadati</taxon>
        <taxon>Pseudomonadota</taxon>
        <taxon>Alphaproteobacteria</taxon>
        <taxon>Hyphomicrobiales</taxon>
        <taxon>Stappiaceae</taxon>
        <taxon>Stappia</taxon>
    </lineage>
</organism>
<feature type="domain" description="ABC transporter" evidence="4">
    <location>
        <begin position="25"/>
        <end position="256"/>
    </location>
</feature>
<dbReference type="CDD" id="cd03216">
    <property type="entry name" value="ABC_Carb_Monos_I"/>
    <property type="match status" value="1"/>
</dbReference>
<proteinExistence type="inferred from homology"/>
<dbReference type="SMART" id="SM00382">
    <property type="entry name" value="AAA"/>
    <property type="match status" value="1"/>
</dbReference>
<dbReference type="Gene3D" id="3.40.50.300">
    <property type="entry name" value="P-loop containing nucleotide triphosphate hydrolases"/>
    <property type="match status" value="2"/>
</dbReference>
<dbReference type="Pfam" id="PF00005">
    <property type="entry name" value="ABC_tran"/>
    <property type="match status" value="2"/>
</dbReference>
<protein>
    <submittedName>
        <fullName evidence="5">ABC transporter ATP-binding protein</fullName>
    </submittedName>
</protein>